<evidence type="ECO:0000313" key="1">
    <source>
        <dbReference type="EMBL" id="KGF28022.1"/>
    </source>
</evidence>
<protein>
    <submittedName>
        <fullName evidence="1">Uncharacterized protein</fullName>
    </submittedName>
</protein>
<reference evidence="1 2" key="1">
    <citation type="submission" date="2014-07" db="EMBL/GenBank/DDBJ databases">
        <authorList>
            <person name="McCorrison J."/>
            <person name="Sanka R."/>
            <person name="Torralba M."/>
            <person name="Gillis M."/>
            <person name="Haft D.H."/>
            <person name="Methe B."/>
            <person name="Sutton G."/>
            <person name="Nelson K.E."/>
        </authorList>
    </citation>
    <scope>NUCLEOTIDE SEQUENCE [LARGE SCALE GENOMIC DNA]</scope>
    <source>
        <strain evidence="1 2">DNF00424</strain>
    </source>
</reference>
<evidence type="ECO:0000313" key="2">
    <source>
        <dbReference type="Proteomes" id="UP000029533"/>
    </source>
</evidence>
<name>A0AAW3FH57_9BACT</name>
<dbReference type="Proteomes" id="UP000029533">
    <property type="component" value="Unassembled WGS sequence"/>
</dbReference>
<organism evidence="1 2">
    <name type="scientific">Prevotella histicola JCM 15637 = DNF00424</name>
    <dbReference type="NCBI Taxonomy" id="1236504"/>
    <lineage>
        <taxon>Bacteria</taxon>
        <taxon>Pseudomonadati</taxon>
        <taxon>Bacteroidota</taxon>
        <taxon>Bacteroidia</taxon>
        <taxon>Bacteroidales</taxon>
        <taxon>Prevotellaceae</taxon>
        <taxon>Prevotella</taxon>
    </lineage>
</organism>
<dbReference type="AlphaFoldDB" id="A0AAW3FH57"/>
<comment type="caution">
    <text evidence="1">The sequence shown here is derived from an EMBL/GenBank/DDBJ whole genome shotgun (WGS) entry which is preliminary data.</text>
</comment>
<proteinExistence type="predicted"/>
<dbReference type="EMBL" id="JRNJ01000050">
    <property type="protein sequence ID" value="KGF28022.1"/>
    <property type="molecule type" value="Genomic_DNA"/>
</dbReference>
<accession>A0AAW3FH57</accession>
<sequence length="79" mass="9042">MTLFDESSVITISDSDFGSIGFIITKVNEDKQNHAWFFTCMGKDNIPACTVIWQKKYVTILVDDTVVKYHISSSHEEEH</sequence>
<gene>
    <name evidence="1" type="ORF">HMPREF2132_04795</name>
</gene>